<sequence>TGKIEKGTNEVTKAIERGTAKLVVYAVDVEPKEIIQHIPILCKDKKIKCVDVDSKQKLGIVAGLPVAASSIVVIEPGEAGKDIESIK</sequence>
<comment type="similarity">
    <text evidence="1">Belongs to the eukaryotic ribosomal protein eL8 family.</text>
</comment>
<keyword evidence="3" id="KW-0687">Ribonucleoprotein</keyword>
<dbReference type="PANTHER" id="PTHR11843">
    <property type="entry name" value="40S RIBOSOMAL PROTEIN S12"/>
    <property type="match status" value="1"/>
</dbReference>
<evidence type="ECO:0000313" key="5">
    <source>
        <dbReference type="EMBL" id="PIR40182.1"/>
    </source>
</evidence>
<evidence type="ECO:0000256" key="2">
    <source>
        <dbReference type="ARBA" id="ARBA00022980"/>
    </source>
</evidence>
<dbReference type="PRINTS" id="PR00881">
    <property type="entry name" value="L7ARS6FAMILY"/>
</dbReference>
<proteinExistence type="inferred from homology"/>
<dbReference type="SUPFAM" id="SSF55315">
    <property type="entry name" value="L30e-like"/>
    <property type="match status" value="1"/>
</dbReference>
<comment type="caution">
    <text evidence="5">The sequence shown here is derived from an EMBL/GenBank/DDBJ whole genome shotgun (WGS) entry which is preliminary data.</text>
</comment>
<evidence type="ECO:0000259" key="4">
    <source>
        <dbReference type="Pfam" id="PF01248"/>
    </source>
</evidence>
<dbReference type="Gene3D" id="3.30.1330.30">
    <property type="match status" value="1"/>
</dbReference>
<dbReference type="GO" id="GO:1990904">
    <property type="term" value="C:ribonucleoprotein complex"/>
    <property type="evidence" value="ECO:0007669"/>
    <property type="project" value="UniProtKB-KW"/>
</dbReference>
<dbReference type="Proteomes" id="UP000230828">
    <property type="component" value="Unassembled WGS sequence"/>
</dbReference>
<organism evidence="5 6">
    <name type="scientific">Candidatus Zambryskibacteria bacterium CG10_big_fil_rev_8_21_14_0_10_34_34</name>
    <dbReference type="NCBI Taxonomy" id="1975114"/>
    <lineage>
        <taxon>Bacteria</taxon>
        <taxon>Candidatus Zambryskiibacteriota</taxon>
    </lineage>
</organism>
<name>A0A2H0R0Y5_9BACT</name>
<dbReference type="InterPro" id="IPR004038">
    <property type="entry name" value="Ribosomal_eL8/eL30/eS12/Gad45"/>
</dbReference>
<dbReference type="PRINTS" id="PR00884">
    <property type="entry name" value="RIBOSOMALHS6"/>
</dbReference>
<dbReference type="Pfam" id="PF01248">
    <property type="entry name" value="Ribosomal_L7Ae"/>
    <property type="match status" value="1"/>
</dbReference>
<protein>
    <submittedName>
        <fullName evidence="5">50S ribosomal protein L7ae</fullName>
    </submittedName>
</protein>
<dbReference type="EMBL" id="PCXM01000021">
    <property type="protein sequence ID" value="PIR40182.1"/>
    <property type="molecule type" value="Genomic_DNA"/>
</dbReference>
<evidence type="ECO:0000313" key="6">
    <source>
        <dbReference type="Proteomes" id="UP000230828"/>
    </source>
</evidence>
<dbReference type="GO" id="GO:0005840">
    <property type="term" value="C:ribosome"/>
    <property type="evidence" value="ECO:0007669"/>
    <property type="project" value="UniProtKB-KW"/>
</dbReference>
<feature type="domain" description="Ribosomal protein eL8/eL30/eS12/Gadd45" evidence="4">
    <location>
        <begin position="1"/>
        <end position="79"/>
    </location>
</feature>
<reference evidence="5 6" key="1">
    <citation type="submission" date="2017-09" db="EMBL/GenBank/DDBJ databases">
        <title>Depth-based differentiation of microbial function through sediment-hosted aquifers and enrichment of novel symbionts in the deep terrestrial subsurface.</title>
        <authorList>
            <person name="Probst A.J."/>
            <person name="Ladd B."/>
            <person name="Jarett J.K."/>
            <person name="Geller-Mcgrath D.E."/>
            <person name="Sieber C.M."/>
            <person name="Emerson J.B."/>
            <person name="Anantharaman K."/>
            <person name="Thomas B.C."/>
            <person name="Malmstrom R."/>
            <person name="Stieglmeier M."/>
            <person name="Klingl A."/>
            <person name="Woyke T."/>
            <person name="Ryan C.M."/>
            <person name="Banfield J.F."/>
        </authorList>
    </citation>
    <scope>NUCLEOTIDE SEQUENCE [LARGE SCALE GENOMIC DNA]</scope>
    <source>
        <strain evidence="5">CG10_big_fil_rev_8_21_14_0_10_34_34</strain>
    </source>
</reference>
<evidence type="ECO:0000256" key="3">
    <source>
        <dbReference type="ARBA" id="ARBA00023274"/>
    </source>
</evidence>
<dbReference type="AlphaFoldDB" id="A0A2H0R0Y5"/>
<dbReference type="InterPro" id="IPR018492">
    <property type="entry name" value="Ribosomal_eL8/Nhp2"/>
</dbReference>
<dbReference type="InterPro" id="IPR029064">
    <property type="entry name" value="Ribosomal_eL30-like_sf"/>
</dbReference>
<gene>
    <name evidence="5" type="ORF">COV33_01195</name>
</gene>
<feature type="non-terminal residue" evidence="5">
    <location>
        <position position="1"/>
    </location>
</feature>
<evidence type="ECO:0000256" key="1">
    <source>
        <dbReference type="ARBA" id="ARBA00007337"/>
    </source>
</evidence>
<accession>A0A2H0R0Y5</accession>
<keyword evidence="2 5" id="KW-0689">Ribosomal protein</keyword>